<proteinExistence type="predicted"/>
<protein>
    <submittedName>
        <fullName evidence="1">RmnA</fullName>
    </submittedName>
</protein>
<evidence type="ECO:0000313" key="1">
    <source>
        <dbReference type="EMBL" id="AAG48148.1"/>
    </source>
</evidence>
<reference evidence="1" key="1">
    <citation type="journal article" date="2003" name="Biosci. Biotechnol. Biochem.">
        <title>High-throughput PCR screening of genes for three-component regulatory system putatively involved in quorum sensing from low-G + C gram-positive bacteria.</title>
        <authorList>
            <person name="Nakayama J."/>
            <person name="Akkermans A.D."/>
            <person name="De Vos W.M."/>
        </authorList>
    </citation>
    <scope>NUCLEOTIDE SEQUENCE</scope>
    <source>
        <strain evidence="1">GG</strain>
    </source>
</reference>
<dbReference type="EMBL" id="AF322595">
    <property type="protein sequence ID" value="AAG48148.1"/>
    <property type="molecule type" value="Genomic_DNA"/>
</dbReference>
<dbReference type="AlphaFoldDB" id="Q9EYJ9"/>
<accession>Q9EYJ9</accession>
<organism evidence="1">
    <name type="scientific">Lacticaseibacillus rhamnosus</name>
    <name type="common">Lactobacillus rhamnosus</name>
    <dbReference type="NCBI Taxonomy" id="47715"/>
    <lineage>
        <taxon>Bacteria</taxon>
        <taxon>Bacillati</taxon>
        <taxon>Bacillota</taxon>
        <taxon>Bacilli</taxon>
        <taxon>Lactobacillales</taxon>
        <taxon>Lactobacillaceae</taxon>
        <taxon>Lacticaseibacillus</taxon>
    </lineage>
</organism>
<sequence length="25" mass="2744">MQTAFLCTLFVQTPSLSDCKIVAVQ</sequence>
<name>Q9EYJ9_LACRH</name>